<gene>
    <name evidence="10" type="ORF">IZO911_LOCUS9441</name>
    <name evidence="11" type="ORF">JYZ213_LOCUS7815</name>
    <name evidence="12" type="ORF">KXQ929_LOCUS13160</name>
    <name evidence="13" type="ORF">OXD698_LOCUS37217</name>
</gene>
<feature type="transmembrane region" description="Helical" evidence="9">
    <location>
        <begin position="91"/>
        <end position="109"/>
    </location>
</feature>
<comment type="caution">
    <text evidence="10">The sequence shown here is derived from an EMBL/GenBank/DDBJ whole genome shotgun (WGS) entry which is preliminary data.</text>
</comment>
<accession>A0A813W4W5</accession>
<dbReference type="EMBL" id="CAJOAZ010006450">
    <property type="protein sequence ID" value="CAF4134880.1"/>
    <property type="molecule type" value="Genomic_DNA"/>
</dbReference>
<evidence type="ECO:0008006" key="15">
    <source>
        <dbReference type="Google" id="ProtNLM"/>
    </source>
</evidence>
<keyword evidence="4 9" id="KW-0812">Transmembrane</keyword>
<dbReference type="SUPFAM" id="SSF81330">
    <property type="entry name" value="Gated mechanosensitive channel"/>
    <property type="match status" value="1"/>
</dbReference>
<keyword evidence="6" id="KW-0406">Ion transport</keyword>
<keyword evidence="5 9" id="KW-1133">Transmembrane helix</keyword>
<dbReference type="GO" id="GO:0016020">
    <property type="term" value="C:membrane"/>
    <property type="evidence" value="ECO:0007669"/>
    <property type="project" value="UniProtKB-SubCell"/>
</dbReference>
<evidence type="ECO:0000256" key="9">
    <source>
        <dbReference type="SAM" id="Phobius"/>
    </source>
</evidence>
<evidence type="ECO:0000313" key="12">
    <source>
        <dbReference type="EMBL" id="CAF3732743.1"/>
    </source>
</evidence>
<dbReference type="AlphaFoldDB" id="A0A813W4W5"/>
<proteinExistence type="inferred from homology"/>
<dbReference type="EMBL" id="CAJOBB010000696">
    <property type="protein sequence ID" value="CAF3732743.1"/>
    <property type="molecule type" value="Genomic_DNA"/>
</dbReference>
<comment type="subcellular location">
    <subcellularLocation>
        <location evidence="1">Membrane</location>
        <topology evidence="1">Multi-pass membrane protein</topology>
    </subcellularLocation>
</comment>
<evidence type="ECO:0000313" key="10">
    <source>
        <dbReference type="EMBL" id="CAF0848132.1"/>
    </source>
</evidence>
<dbReference type="Proteomes" id="UP000663860">
    <property type="component" value="Unassembled WGS sequence"/>
</dbReference>
<dbReference type="InterPro" id="IPR001185">
    <property type="entry name" value="MS_channel"/>
</dbReference>
<dbReference type="InterPro" id="IPR036019">
    <property type="entry name" value="MscL_channel"/>
</dbReference>
<name>A0A813W4W5_9BILA</name>
<dbReference type="GO" id="GO:0008381">
    <property type="term" value="F:mechanosensitive monoatomic ion channel activity"/>
    <property type="evidence" value="ECO:0007669"/>
    <property type="project" value="InterPro"/>
</dbReference>
<dbReference type="EMBL" id="CAJNOE010000066">
    <property type="protein sequence ID" value="CAF0848132.1"/>
    <property type="molecule type" value="Genomic_DNA"/>
</dbReference>
<dbReference type="PRINTS" id="PR01264">
    <property type="entry name" value="MECHCHANNEL"/>
</dbReference>
<evidence type="ECO:0000313" key="14">
    <source>
        <dbReference type="Proteomes" id="UP000663860"/>
    </source>
</evidence>
<dbReference type="Pfam" id="PF01741">
    <property type="entry name" value="MscL"/>
    <property type="match status" value="1"/>
</dbReference>
<evidence type="ECO:0000256" key="7">
    <source>
        <dbReference type="ARBA" id="ARBA00023136"/>
    </source>
</evidence>
<dbReference type="Proteomes" id="UP000663868">
    <property type="component" value="Unassembled WGS sequence"/>
</dbReference>
<keyword evidence="8" id="KW-0407">Ion channel</keyword>
<sequence>MANVQQCCCNFGKEFKEFTLRGNILEMAIGIIIGTLFQNVVKSLVDDIITPPFGLIFDGVDFSNLTIKLPNFVRQDQPPVVIRYGLFLQQILHLVIMALALFCIVKFISRLHRIAAQNRELATENVPVQSNEPSEELKVLRDIRDLIAINKNITNSASAGSSSNLINL</sequence>
<feature type="transmembrane region" description="Helical" evidence="9">
    <location>
        <begin position="23"/>
        <end position="41"/>
    </location>
</feature>
<evidence type="ECO:0000256" key="3">
    <source>
        <dbReference type="ARBA" id="ARBA00022475"/>
    </source>
</evidence>
<evidence type="ECO:0000256" key="8">
    <source>
        <dbReference type="ARBA" id="ARBA00023303"/>
    </source>
</evidence>
<evidence type="ECO:0000256" key="2">
    <source>
        <dbReference type="ARBA" id="ARBA00022448"/>
    </source>
</evidence>
<dbReference type="NCBIfam" id="TIGR00220">
    <property type="entry name" value="mscL"/>
    <property type="match status" value="1"/>
</dbReference>
<dbReference type="Gene3D" id="1.10.1200.120">
    <property type="entry name" value="Large-conductance mechanosensitive channel, MscL, domain 1"/>
    <property type="match status" value="1"/>
</dbReference>
<keyword evidence="7 9" id="KW-0472">Membrane</keyword>
<organism evidence="10 14">
    <name type="scientific">Adineta steineri</name>
    <dbReference type="NCBI Taxonomy" id="433720"/>
    <lineage>
        <taxon>Eukaryota</taxon>
        <taxon>Metazoa</taxon>
        <taxon>Spiralia</taxon>
        <taxon>Gnathifera</taxon>
        <taxon>Rotifera</taxon>
        <taxon>Eurotatoria</taxon>
        <taxon>Bdelloidea</taxon>
        <taxon>Adinetida</taxon>
        <taxon>Adinetidae</taxon>
        <taxon>Adineta</taxon>
    </lineage>
</organism>
<keyword evidence="2" id="KW-0813">Transport</keyword>
<evidence type="ECO:0000256" key="5">
    <source>
        <dbReference type="ARBA" id="ARBA00022989"/>
    </source>
</evidence>
<reference evidence="10" key="1">
    <citation type="submission" date="2021-02" db="EMBL/GenBank/DDBJ databases">
        <authorList>
            <person name="Nowell W R."/>
        </authorList>
    </citation>
    <scope>NUCLEOTIDE SEQUENCE</scope>
</reference>
<dbReference type="Proteomes" id="UP000663845">
    <property type="component" value="Unassembled WGS sequence"/>
</dbReference>
<evidence type="ECO:0000313" key="11">
    <source>
        <dbReference type="EMBL" id="CAF0849467.1"/>
    </source>
</evidence>
<evidence type="ECO:0000256" key="1">
    <source>
        <dbReference type="ARBA" id="ARBA00004141"/>
    </source>
</evidence>
<dbReference type="InterPro" id="IPR037673">
    <property type="entry name" value="MSC/AndL"/>
</dbReference>
<dbReference type="HAMAP" id="MF_00115">
    <property type="entry name" value="MscL"/>
    <property type="match status" value="1"/>
</dbReference>
<evidence type="ECO:0000256" key="4">
    <source>
        <dbReference type="ARBA" id="ARBA00022692"/>
    </source>
</evidence>
<dbReference type="PANTHER" id="PTHR30266:SF2">
    <property type="entry name" value="LARGE-CONDUCTANCE MECHANOSENSITIVE CHANNEL"/>
    <property type="match status" value="1"/>
</dbReference>
<dbReference type="Proteomes" id="UP000663844">
    <property type="component" value="Unassembled WGS sequence"/>
</dbReference>
<protein>
    <recommendedName>
        <fullName evidence="15">Large-conductance mechanosensitive channel</fullName>
    </recommendedName>
</protein>
<keyword evidence="3" id="KW-1003">Cell membrane</keyword>
<evidence type="ECO:0000313" key="13">
    <source>
        <dbReference type="EMBL" id="CAF4134880.1"/>
    </source>
</evidence>
<evidence type="ECO:0000256" key="6">
    <source>
        <dbReference type="ARBA" id="ARBA00023065"/>
    </source>
</evidence>
<dbReference type="PANTHER" id="PTHR30266">
    <property type="entry name" value="MECHANOSENSITIVE CHANNEL MSCL"/>
    <property type="match status" value="1"/>
</dbReference>
<dbReference type="EMBL" id="CAJNOG010000052">
    <property type="protein sequence ID" value="CAF0849467.1"/>
    <property type="molecule type" value="Genomic_DNA"/>
</dbReference>